<protein>
    <submittedName>
        <fullName evidence="2">Uncharacterized protein</fullName>
    </submittedName>
</protein>
<keyword evidence="1" id="KW-0472">Membrane</keyword>
<gene>
    <name evidence="2" type="ORF">FEM03_23465</name>
</gene>
<evidence type="ECO:0000256" key="1">
    <source>
        <dbReference type="SAM" id="Phobius"/>
    </source>
</evidence>
<keyword evidence="1" id="KW-1133">Transmembrane helix</keyword>
<dbReference type="EMBL" id="VAUV01000028">
    <property type="protein sequence ID" value="TLD68281.1"/>
    <property type="molecule type" value="Genomic_DNA"/>
</dbReference>
<evidence type="ECO:0000313" key="3">
    <source>
        <dbReference type="Proteomes" id="UP000306196"/>
    </source>
</evidence>
<keyword evidence="3" id="KW-1185">Reference proteome</keyword>
<accession>A0A5R8K7D8</accession>
<dbReference type="RefSeq" id="WP_138088777.1">
    <property type="nucleotide sequence ID" value="NZ_VAUV01000028.1"/>
</dbReference>
<proteinExistence type="predicted"/>
<feature type="transmembrane region" description="Helical" evidence="1">
    <location>
        <begin position="25"/>
        <end position="44"/>
    </location>
</feature>
<sequence>MEIILACCEPLGIWFKFLDDHFGEILAAFFAVLVGLFSIFPELVRRAILPIAIDVEWHNRNPYLSLHSTFDLLEEKRQHTLKTISTSEHDAAWLRLEVKNLSAREAEKVELIIDYFEKRDACGWSPHKHFIQIALSPTHCAGAELPRIAPKTSHFWNFAMWNEKTIDPKHGNAEDPICYALTIPSHKGSIMKSGEYRFRLRVIGVGGLMHESRWKFSFKTDEVKSLEGFFVPNLSLERMGVPTRSRQTRWILGA</sequence>
<dbReference type="Proteomes" id="UP000306196">
    <property type="component" value="Unassembled WGS sequence"/>
</dbReference>
<name>A0A5R8K7D8_9BACT</name>
<evidence type="ECO:0000313" key="2">
    <source>
        <dbReference type="EMBL" id="TLD68281.1"/>
    </source>
</evidence>
<dbReference type="AlphaFoldDB" id="A0A5R8K7D8"/>
<keyword evidence="1" id="KW-0812">Transmembrane</keyword>
<organism evidence="2 3">
    <name type="scientific">Phragmitibacter flavus</name>
    <dbReference type="NCBI Taxonomy" id="2576071"/>
    <lineage>
        <taxon>Bacteria</taxon>
        <taxon>Pseudomonadati</taxon>
        <taxon>Verrucomicrobiota</taxon>
        <taxon>Verrucomicrobiia</taxon>
        <taxon>Verrucomicrobiales</taxon>
        <taxon>Verrucomicrobiaceae</taxon>
        <taxon>Phragmitibacter</taxon>
    </lineage>
</organism>
<reference evidence="2 3" key="1">
    <citation type="submission" date="2019-05" db="EMBL/GenBank/DDBJ databases">
        <title>Verrucobacter flavum gen. nov., sp. nov. a new member of the family Verrucomicrobiaceae.</title>
        <authorList>
            <person name="Szuroczki S."/>
            <person name="Abbaszade G."/>
            <person name="Szabo A."/>
            <person name="Felfoldi T."/>
            <person name="Schumann P."/>
            <person name="Boka K."/>
            <person name="Keki Z."/>
            <person name="Toumi M."/>
            <person name="Toth E."/>
        </authorList>
    </citation>
    <scope>NUCLEOTIDE SEQUENCE [LARGE SCALE GENOMIC DNA]</scope>
    <source>
        <strain evidence="2 3">MG-N-17</strain>
    </source>
</reference>
<comment type="caution">
    <text evidence="2">The sequence shown here is derived from an EMBL/GenBank/DDBJ whole genome shotgun (WGS) entry which is preliminary data.</text>
</comment>